<evidence type="ECO:0000256" key="1">
    <source>
        <dbReference type="ARBA" id="ARBA00004651"/>
    </source>
</evidence>
<feature type="transmembrane region" description="Helical" evidence="7">
    <location>
        <begin position="343"/>
        <end position="364"/>
    </location>
</feature>
<evidence type="ECO:0000259" key="8">
    <source>
        <dbReference type="PROSITE" id="PS50850"/>
    </source>
</evidence>
<feature type="transmembrane region" description="Helical" evidence="7">
    <location>
        <begin position="286"/>
        <end position="303"/>
    </location>
</feature>
<reference evidence="9 10" key="1">
    <citation type="submission" date="2019-08" db="EMBL/GenBank/DDBJ databases">
        <title>Pseudomonas haemolytica sp. nov. isolated from raw milk and skim milk concentrate.</title>
        <authorList>
            <person name="Hofmann K."/>
            <person name="Huptas C."/>
            <person name="Doll E."/>
            <person name="Scherer S."/>
            <person name="Wenning M."/>
        </authorList>
    </citation>
    <scope>NUCLEOTIDE SEQUENCE [LARGE SCALE GENOMIC DNA]</scope>
    <source>
        <strain evidence="9 10">DSM 108988</strain>
    </source>
</reference>
<proteinExistence type="predicted"/>
<name>A0A646P3I8_9PSED</name>
<evidence type="ECO:0000256" key="5">
    <source>
        <dbReference type="ARBA" id="ARBA00022989"/>
    </source>
</evidence>
<evidence type="ECO:0000256" key="6">
    <source>
        <dbReference type="ARBA" id="ARBA00023136"/>
    </source>
</evidence>
<dbReference type="Proteomes" id="UP000432048">
    <property type="component" value="Unassembled WGS sequence"/>
</dbReference>
<dbReference type="Gene3D" id="1.20.1250.20">
    <property type="entry name" value="MFS general substrate transporter like domains"/>
    <property type="match status" value="1"/>
</dbReference>
<feature type="transmembrane region" description="Helical" evidence="7">
    <location>
        <begin position="221"/>
        <end position="243"/>
    </location>
</feature>
<dbReference type="GO" id="GO:0022857">
    <property type="term" value="F:transmembrane transporter activity"/>
    <property type="evidence" value="ECO:0007669"/>
    <property type="project" value="InterPro"/>
</dbReference>
<dbReference type="InterPro" id="IPR050171">
    <property type="entry name" value="MFS_Transporters"/>
</dbReference>
<keyword evidence="3" id="KW-1003">Cell membrane</keyword>
<keyword evidence="4 7" id="KW-0812">Transmembrane</keyword>
<comment type="subcellular location">
    <subcellularLocation>
        <location evidence="1">Cell membrane</location>
        <topology evidence="1">Multi-pass membrane protein</topology>
    </subcellularLocation>
</comment>
<feature type="transmembrane region" description="Helical" evidence="7">
    <location>
        <begin position="109"/>
        <end position="130"/>
    </location>
</feature>
<dbReference type="AlphaFoldDB" id="A0A646P3I8"/>
<feature type="transmembrane region" description="Helical" evidence="7">
    <location>
        <begin position="255"/>
        <end position="274"/>
    </location>
</feature>
<dbReference type="InterPro" id="IPR011701">
    <property type="entry name" value="MFS"/>
</dbReference>
<feature type="transmembrane region" description="Helical" evidence="7">
    <location>
        <begin position="309"/>
        <end position="331"/>
    </location>
</feature>
<dbReference type="PROSITE" id="PS50850">
    <property type="entry name" value="MFS"/>
    <property type="match status" value="1"/>
</dbReference>
<dbReference type="InterPro" id="IPR020846">
    <property type="entry name" value="MFS_dom"/>
</dbReference>
<dbReference type="PANTHER" id="PTHR23517:SF13">
    <property type="entry name" value="MAJOR FACILITATOR SUPERFAMILY MFS_1"/>
    <property type="match status" value="1"/>
</dbReference>
<feature type="transmembrane region" description="Helical" evidence="7">
    <location>
        <begin position="370"/>
        <end position="392"/>
    </location>
</feature>
<dbReference type="GO" id="GO:0005886">
    <property type="term" value="C:plasma membrane"/>
    <property type="evidence" value="ECO:0007669"/>
    <property type="project" value="UniProtKB-SubCell"/>
</dbReference>
<evidence type="ECO:0000256" key="2">
    <source>
        <dbReference type="ARBA" id="ARBA00022448"/>
    </source>
</evidence>
<dbReference type="InterPro" id="IPR036259">
    <property type="entry name" value="MFS_trans_sf"/>
</dbReference>
<dbReference type="RefSeq" id="WP_153839719.1">
    <property type="nucleotide sequence ID" value="NZ_VOIX01000011.1"/>
</dbReference>
<feature type="transmembrane region" description="Helical" evidence="7">
    <location>
        <begin position="49"/>
        <end position="67"/>
    </location>
</feature>
<dbReference type="EMBL" id="VOIX01000011">
    <property type="protein sequence ID" value="MRJ23558.1"/>
    <property type="molecule type" value="Genomic_DNA"/>
</dbReference>
<evidence type="ECO:0000313" key="9">
    <source>
        <dbReference type="EMBL" id="MRJ23558.1"/>
    </source>
</evidence>
<keyword evidence="6 7" id="KW-0472">Membrane</keyword>
<evidence type="ECO:0000313" key="10">
    <source>
        <dbReference type="Proteomes" id="UP000432048"/>
    </source>
</evidence>
<comment type="caution">
    <text evidence="9">The sequence shown here is derived from an EMBL/GenBank/DDBJ whole genome shotgun (WGS) entry which is preliminary data.</text>
</comment>
<feature type="transmembrane region" description="Helical" evidence="7">
    <location>
        <begin position="137"/>
        <end position="160"/>
    </location>
</feature>
<dbReference type="Pfam" id="PF07690">
    <property type="entry name" value="MFS_1"/>
    <property type="match status" value="1"/>
</dbReference>
<feature type="domain" description="Major facilitator superfamily (MFS) profile" evidence="8">
    <location>
        <begin position="13"/>
        <end position="401"/>
    </location>
</feature>
<dbReference type="PANTHER" id="PTHR23517">
    <property type="entry name" value="RESISTANCE PROTEIN MDTM, PUTATIVE-RELATED-RELATED"/>
    <property type="match status" value="1"/>
</dbReference>
<evidence type="ECO:0000256" key="7">
    <source>
        <dbReference type="SAM" id="Phobius"/>
    </source>
</evidence>
<protein>
    <submittedName>
        <fullName evidence="9">MFS transporter</fullName>
    </submittedName>
</protein>
<sequence length="402" mass="42513">MSVDITQHSSKGLLFFLALSLTAALMNSSAPTPLYPFYQDHLRLNAVDLTFIFGAYGVGVLLALMTLARIAGHVKDQRFLLLAAIVLVLIGAWLCAACDSLWALCAARAISGLGAGIITTAVNVTLVRFGPLDNGKLAATLATLAMIIGLALGPVLSGAALQLNLYPASLPFWLIMALVTVAALGVLMLWPRNATQADTLVRHEQSSVREGLRGIGRPFHLCAWSVFFSWSFTACIFVIGPSAAEQQLGLSDRGIFGYSMAVYLLIAGASQLYCKRLDAARALRSGLLAQCAAFLLLLAALSIHSLTLAALALVIGGYAYGAIFVGSARLINQLAPAHCHAKLVAYFYMTIYLFNAVPIPLGLLVDAIGLAPSVLAALIFFLGLGAVLAVLATRVRLPHAHQ</sequence>
<evidence type="ECO:0000256" key="3">
    <source>
        <dbReference type="ARBA" id="ARBA00022475"/>
    </source>
</evidence>
<keyword evidence="2" id="KW-0813">Transport</keyword>
<organism evidence="9 10">
    <name type="scientific">Pseudomonas haemolytica</name>
    <dbReference type="NCBI Taxonomy" id="2600065"/>
    <lineage>
        <taxon>Bacteria</taxon>
        <taxon>Pseudomonadati</taxon>
        <taxon>Pseudomonadota</taxon>
        <taxon>Gammaproteobacteria</taxon>
        <taxon>Pseudomonadales</taxon>
        <taxon>Pseudomonadaceae</taxon>
        <taxon>Pseudomonas</taxon>
    </lineage>
</organism>
<gene>
    <name evidence="9" type="ORF">FRT60_25035</name>
</gene>
<accession>A0A646P3I8</accession>
<feature type="transmembrane region" description="Helical" evidence="7">
    <location>
        <begin position="172"/>
        <end position="190"/>
    </location>
</feature>
<keyword evidence="5 7" id="KW-1133">Transmembrane helix</keyword>
<feature type="transmembrane region" description="Helical" evidence="7">
    <location>
        <begin position="12"/>
        <end position="29"/>
    </location>
</feature>
<feature type="transmembrane region" description="Helical" evidence="7">
    <location>
        <begin position="79"/>
        <end position="103"/>
    </location>
</feature>
<dbReference type="SUPFAM" id="SSF103473">
    <property type="entry name" value="MFS general substrate transporter"/>
    <property type="match status" value="1"/>
</dbReference>
<evidence type="ECO:0000256" key="4">
    <source>
        <dbReference type="ARBA" id="ARBA00022692"/>
    </source>
</evidence>